<keyword evidence="2" id="KW-1185">Reference proteome</keyword>
<reference evidence="3" key="1">
    <citation type="submission" date="2025-08" db="UniProtKB">
        <authorList>
            <consortium name="RefSeq"/>
        </authorList>
    </citation>
    <scope>IDENTIFICATION</scope>
    <source>
        <tissue evidence="3">Sperm</tissue>
    </source>
</reference>
<evidence type="ECO:0000256" key="1">
    <source>
        <dbReference type="SAM" id="Phobius"/>
    </source>
</evidence>
<feature type="transmembrane region" description="Helical" evidence="1">
    <location>
        <begin position="158"/>
        <end position="178"/>
    </location>
</feature>
<proteinExistence type="predicted"/>
<dbReference type="RefSeq" id="XP_032834357.1">
    <property type="nucleotide sequence ID" value="XM_032978466.1"/>
</dbReference>
<feature type="transmembrane region" description="Helical" evidence="1">
    <location>
        <begin position="122"/>
        <end position="146"/>
    </location>
</feature>
<evidence type="ECO:0000313" key="3">
    <source>
        <dbReference type="RefSeq" id="XP_032834357.1"/>
    </source>
</evidence>
<organism evidence="2 3">
    <name type="scientific">Petromyzon marinus</name>
    <name type="common">Sea lamprey</name>
    <dbReference type="NCBI Taxonomy" id="7757"/>
    <lineage>
        <taxon>Eukaryota</taxon>
        <taxon>Metazoa</taxon>
        <taxon>Chordata</taxon>
        <taxon>Craniata</taxon>
        <taxon>Vertebrata</taxon>
        <taxon>Cyclostomata</taxon>
        <taxon>Hyperoartia</taxon>
        <taxon>Petromyzontiformes</taxon>
        <taxon>Petromyzontidae</taxon>
        <taxon>Petromyzon</taxon>
    </lineage>
</organism>
<evidence type="ECO:0000313" key="2">
    <source>
        <dbReference type="Proteomes" id="UP001318040"/>
    </source>
</evidence>
<name>A0AAJ7UDN0_PETMA</name>
<sequence>MRTGRTTRSSARYNYVAARRNKRRSYGRLGGARGIGMLLEKAVEEREMAERQLRLEEKSREQELHISNLRHKLEVNGGLDCPTQHAAAVTLARTSGLRNEQIKIKEIYNKITNCPCNFGVEFGWVTLLGPIVIFFVLLSIIASDACRARCGHSKGKRLLRYSALTIVASVAWGSVALLNSEAVCCIQGGYPSDSPCLVGRNATANAVRYEDCTSDSEVAGVRLLMYGGSIFSVILAFIAITFGLKWLLKKQNVPNQSEVP</sequence>
<keyword evidence="1" id="KW-0472">Membrane</keyword>
<gene>
    <name evidence="3" type="primary">LOC116956682</name>
</gene>
<protein>
    <submittedName>
        <fullName evidence="3">Uncharacterized protein LOC116956682 isoform X1</fullName>
    </submittedName>
</protein>
<dbReference type="AlphaFoldDB" id="A0AAJ7UDN0"/>
<keyword evidence="1" id="KW-1133">Transmembrane helix</keyword>
<dbReference type="KEGG" id="pmrn:116956682"/>
<keyword evidence="1" id="KW-0812">Transmembrane</keyword>
<feature type="transmembrane region" description="Helical" evidence="1">
    <location>
        <begin position="223"/>
        <end position="248"/>
    </location>
</feature>
<accession>A0AAJ7UDN0</accession>
<dbReference type="Proteomes" id="UP001318040">
    <property type="component" value="Chromosome 66"/>
</dbReference>